<reference evidence="7 8" key="1">
    <citation type="submission" date="2016-07" db="EMBL/GenBank/DDBJ databases">
        <title>Genome of Pelobium manganitolerans.</title>
        <authorList>
            <person name="Wu S."/>
            <person name="Wang G."/>
        </authorList>
    </citation>
    <scope>NUCLEOTIDE SEQUENCE [LARGE SCALE GENOMIC DNA]</scope>
    <source>
        <strain evidence="7 8">YS-25</strain>
    </source>
</reference>
<dbReference type="GO" id="GO:0004540">
    <property type="term" value="F:RNA nuclease activity"/>
    <property type="evidence" value="ECO:0007669"/>
    <property type="project" value="InterPro"/>
</dbReference>
<keyword evidence="5" id="KW-0694">RNA-binding</keyword>
<keyword evidence="3" id="KW-0378">Hydrolase</keyword>
<dbReference type="EMBL" id="MBTA01000012">
    <property type="protein sequence ID" value="RKD17171.1"/>
    <property type="molecule type" value="Genomic_DNA"/>
</dbReference>
<dbReference type="PANTHER" id="PTHR30001">
    <property type="entry name" value="RIBONUCLEASE"/>
    <property type="match status" value="1"/>
</dbReference>
<dbReference type="PANTHER" id="PTHR30001:SF0">
    <property type="entry name" value="RIBONUCLEASE G"/>
    <property type="match status" value="1"/>
</dbReference>
<keyword evidence="2" id="KW-0479">Metal-binding</keyword>
<evidence type="ECO:0000313" key="7">
    <source>
        <dbReference type="EMBL" id="RKD17171.1"/>
    </source>
</evidence>
<dbReference type="SUPFAM" id="SSF50249">
    <property type="entry name" value="Nucleic acid-binding proteins"/>
    <property type="match status" value="1"/>
</dbReference>
<evidence type="ECO:0000256" key="1">
    <source>
        <dbReference type="ARBA" id="ARBA00001946"/>
    </source>
</evidence>
<sequence>MVKELIINSNPGGVTIALLQDKQLVELNKEQINNSYAVGDIYMGRIKKIMPGLNAAFVDVGYEKDAFLHYLDLGPQVQSLLKLNKQVRGNSYKDRLLDHFTREADIDKGGKISSVLSKNQLLPVQIAKEPISTKGPRLSSDLSIAGRFVVLVPFSDVISISKKIRSNTERTRLKKIVEGIKPANFGVIIRTVSENKGVTEIQKDLLDLISKWETFMKKLPHTDPSKKILGEMGRASTILRDLLNDEFTHVYVNDPAIYEEVKSYVHEISPELEKIVKLYKGKDPIFEHFGIEKQIKASFGKTVNLAGGAYLVVEHTEALHVIDVNSGNRTANPENQEENALMVNKEAAKEIARQLRLRDMGGIVVVDFIDMHKAPNRKELFDFLRSEMNLDRAKHTILPPSKFGLVQITRQRVRPEMNIVTNEKCPSCGGTGEIKASIVLLDDIVANLDYVLNEQAEKGITLCVHPYIGAFIKKGFLSLQMKWFFKYNQWIKVREVSSYHLTEFHFLSAKGEEIKL</sequence>
<gene>
    <name evidence="7" type="ORF">BCY91_03255</name>
</gene>
<evidence type="ECO:0000256" key="2">
    <source>
        <dbReference type="ARBA" id="ARBA00022723"/>
    </source>
</evidence>
<dbReference type="CDD" id="cd04453">
    <property type="entry name" value="S1_RNase_E"/>
    <property type="match status" value="1"/>
</dbReference>
<dbReference type="AlphaFoldDB" id="A0A419S7B2"/>
<protein>
    <submittedName>
        <fullName evidence="7">Ribonuclease G</fullName>
    </submittedName>
</protein>
<evidence type="ECO:0000259" key="6">
    <source>
        <dbReference type="SMART" id="SM00316"/>
    </source>
</evidence>
<organism evidence="7 8">
    <name type="scientific">Pelobium manganitolerans</name>
    <dbReference type="NCBI Taxonomy" id="1842495"/>
    <lineage>
        <taxon>Bacteria</taxon>
        <taxon>Pseudomonadati</taxon>
        <taxon>Bacteroidota</taxon>
        <taxon>Sphingobacteriia</taxon>
        <taxon>Sphingobacteriales</taxon>
        <taxon>Sphingobacteriaceae</taxon>
        <taxon>Pelobium</taxon>
    </lineage>
</organism>
<dbReference type="Pfam" id="PF10150">
    <property type="entry name" value="RNase_E_G"/>
    <property type="match status" value="1"/>
</dbReference>
<dbReference type="SMART" id="SM00316">
    <property type="entry name" value="S1"/>
    <property type="match status" value="1"/>
</dbReference>
<name>A0A419S7B2_9SPHI</name>
<evidence type="ECO:0000256" key="4">
    <source>
        <dbReference type="ARBA" id="ARBA00022842"/>
    </source>
</evidence>
<proteinExistence type="predicted"/>
<keyword evidence="4" id="KW-0460">Magnesium</keyword>
<dbReference type="NCBIfam" id="TIGR00757">
    <property type="entry name" value="RNaseEG"/>
    <property type="match status" value="1"/>
</dbReference>
<evidence type="ECO:0000256" key="5">
    <source>
        <dbReference type="ARBA" id="ARBA00022884"/>
    </source>
</evidence>
<dbReference type="GO" id="GO:0005737">
    <property type="term" value="C:cytoplasm"/>
    <property type="evidence" value="ECO:0007669"/>
    <property type="project" value="TreeGrafter"/>
</dbReference>
<evidence type="ECO:0000256" key="3">
    <source>
        <dbReference type="ARBA" id="ARBA00022801"/>
    </source>
</evidence>
<evidence type="ECO:0000313" key="8">
    <source>
        <dbReference type="Proteomes" id="UP000283433"/>
    </source>
</evidence>
<dbReference type="Proteomes" id="UP000283433">
    <property type="component" value="Unassembled WGS sequence"/>
</dbReference>
<dbReference type="InterPro" id="IPR019307">
    <property type="entry name" value="RNA-bd_AU-1/RNase_E/G"/>
</dbReference>
<dbReference type="Gene3D" id="2.40.50.140">
    <property type="entry name" value="Nucleic acid-binding proteins"/>
    <property type="match status" value="1"/>
</dbReference>
<comment type="cofactor">
    <cofactor evidence="1">
        <name>Mg(2+)</name>
        <dbReference type="ChEBI" id="CHEBI:18420"/>
    </cofactor>
</comment>
<dbReference type="InterPro" id="IPR012340">
    <property type="entry name" value="NA-bd_OB-fold"/>
</dbReference>
<dbReference type="GO" id="GO:0003723">
    <property type="term" value="F:RNA binding"/>
    <property type="evidence" value="ECO:0007669"/>
    <property type="project" value="UniProtKB-KW"/>
</dbReference>
<feature type="domain" description="S1 motif" evidence="6">
    <location>
        <begin position="37"/>
        <end position="141"/>
    </location>
</feature>
<dbReference type="InterPro" id="IPR004659">
    <property type="entry name" value="RNase_E/G"/>
</dbReference>
<keyword evidence="8" id="KW-1185">Reference proteome</keyword>
<dbReference type="GO" id="GO:0016787">
    <property type="term" value="F:hydrolase activity"/>
    <property type="evidence" value="ECO:0007669"/>
    <property type="project" value="UniProtKB-KW"/>
</dbReference>
<dbReference type="GO" id="GO:0006364">
    <property type="term" value="P:rRNA processing"/>
    <property type="evidence" value="ECO:0007669"/>
    <property type="project" value="TreeGrafter"/>
</dbReference>
<comment type="caution">
    <text evidence="7">The sequence shown here is derived from an EMBL/GenBank/DDBJ whole genome shotgun (WGS) entry which is preliminary data.</text>
</comment>
<dbReference type="InterPro" id="IPR003029">
    <property type="entry name" value="S1_domain"/>
</dbReference>
<dbReference type="RefSeq" id="WP_120181366.1">
    <property type="nucleotide sequence ID" value="NZ_CBINCU010000018.1"/>
</dbReference>
<dbReference type="GO" id="GO:0046872">
    <property type="term" value="F:metal ion binding"/>
    <property type="evidence" value="ECO:0007669"/>
    <property type="project" value="UniProtKB-KW"/>
</dbReference>
<dbReference type="OrthoDB" id="9804278at2"/>
<accession>A0A419S7B2</accession>